<name>A0A086MUS8_9ACTN</name>
<comment type="caution">
    <text evidence="2">The sequence shown here is derived from an EMBL/GenBank/DDBJ whole genome shotgun (WGS) entry which is preliminary data.</text>
</comment>
<dbReference type="HOGENOM" id="CLU_1546738_0_0_11"/>
<evidence type="ECO:0000313" key="3">
    <source>
        <dbReference type="Proteomes" id="UP000029095"/>
    </source>
</evidence>
<protein>
    <submittedName>
        <fullName evidence="2">Uncharacterized protein</fullName>
    </submittedName>
</protein>
<keyword evidence="3" id="KW-1185">Reference proteome</keyword>
<dbReference type="AlphaFoldDB" id="A0A086MUS8"/>
<sequence length="173" mass="18846">MTVQLQLAEFRMSQAFAQRRPGAHVVAAPAGDEVRVVRGVLVDQLAQRTVRRMAGADRAADCRAKSPSAPVGAEQRLPPSRMARRTVLRSWRGSCAKSMINLAAAAFQATILRVVHQVGGYRPEPVQQSARIGRRRRTIGVPAGRELSGEPSQVLTLCGGEAQHRAERGQHLR</sequence>
<proteinExistence type="predicted"/>
<reference evidence="2 3" key="1">
    <citation type="submission" date="2014-05" db="EMBL/GenBank/DDBJ databases">
        <title>Complete genome sequence of the Streptomyces mutabilis TRM45540.</title>
        <authorList>
            <person name="Luo X."/>
            <person name="Zhang L."/>
        </authorList>
    </citation>
    <scope>NUCLEOTIDE SEQUENCE [LARGE SCALE GENOMIC DNA]</scope>
    <source>
        <strain evidence="2 3">TRM45540</strain>
    </source>
</reference>
<evidence type="ECO:0000313" key="2">
    <source>
        <dbReference type="EMBL" id="KFG72646.1"/>
    </source>
</evidence>
<dbReference type="Proteomes" id="UP000029095">
    <property type="component" value="Unassembled WGS sequence"/>
</dbReference>
<organism evidence="2 3">
    <name type="scientific">Streptomyces mutabilis</name>
    <dbReference type="NCBI Taxonomy" id="67332"/>
    <lineage>
        <taxon>Bacteria</taxon>
        <taxon>Bacillati</taxon>
        <taxon>Actinomycetota</taxon>
        <taxon>Actinomycetes</taxon>
        <taxon>Kitasatosporales</taxon>
        <taxon>Streptomycetaceae</taxon>
        <taxon>Streptomyces</taxon>
    </lineage>
</organism>
<accession>A0A086MUS8</accession>
<evidence type="ECO:0000256" key="1">
    <source>
        <dbReference type="SAM" id="MobiDB-lite"/>
    </source>
</evidence>
<feature type="region of interest" description="Disordered" evidence="1">
    <location>
        <begin position="57"/>
        <end position="76"/>
    </location>
</feature>
<dbReference type="EMBL" id="JNFQ01000002">
    <property type="protein sequence ID" value="KFG72646.1"/>
    <property type="molecule type" value="Genomic_DNA"/>
</dbReference>
<gene>
    <name evidence="2" type="ORF">FM21_17275</name>
</gene>